<dbReference type="AlphaFoldDB" id="A0A086ZGQ9"/>
<dbReference type="STRING" id="1437606.BBOH_0510"/>
<name>A0A086ZGQ9_9BIFI</name>
<evidence type="ECO:0000313" key="1">
    <source>
        <dbReference type="EMBL" id="KFI45709.1"/>
    </source>
</evidence>
<comment type="caution">
    <text evidence="1">The sequence shown here is derived from an EMBL/GenBank/DDBJ whole genome shotgun (WGS) entry which is preliminary data.</text>
</comment>
<reference evidence="1 2" key="1">
    <citation type="submission" date="2014-03" db="EMBL/GenBank/DDBJ databases">
        <title>Genomics of Bifidobacteria.</title>
        <authorList>
            <person name="Ventura M."/>
            <person name="Milani C."/>
            <person name="Lugli G.A."/>
        </authorList>
    </citation>
    <scope>NUCLEOTIDE SEQUENCE [LARGE SCALE GENOMIC DNA]</scope>
    <source>
        <strain evidence="1 2">DSM 22767</strain>
    </source>
</reference>
<evidence type="ECO:0000313" key="2">
    <source>
        <dbReference type="Proteomes" id="UP000029096"/>
    </source>
</evidence>
<dbReference type="Proteomes" id="UP000029096">
    <property type="component" value="Unassembled WGS sequence"/>
</dbReference>
<accession>A0A086ZGQ9</accession>
<sequence length="105" mass="11181">MATVSIRHGSRVQPGEDRKAVGLIKLPSLNNLSGLVRARGMVGPDLQARSGKMGKVRKETLVHKAIVASKDFRTDGPGMGMVTSIQAMASTRISTVFSDGFVEVD</sequence>
<organism evidence="1 2">
    <name type="scientific">Bifidobacterium bohemicum DSM 22767</name>
    <dbReference type="NCBI Taxonomy" id="1437606"/>
    <lineage>
        <taxon>Bacteria</taxon>
        <taxon>Bacillati</taxon>
        <taxon>Actinomycetota</taxon>
        <taxon>Actinomycetes</taxon>
        <taxon>Bifidobacteriales</taxon>
        <taxon>Bifidobacteriaceae</taxon>
        <taxon>Bifidobacterium</taxon>
    </lineage>
</organism>
<proteinExistence type="predicted"/>
<gene>
    <name evidence="1" type="ORF">BBOH_0510</name>
</gene>
<dbReference type="EMBL" id="JGYP01000002">
    <property type="protein sequence ID" value="KFI45709.1"/>
    <property type="molecule type" value="Genomic_DNA"/>
</dbReference>
<keyword evidence="2" id="KW-1185">Reference proteome</keyword>
<protein>
    <submittedName>
        <fullName evidence="1">Uncharacterized protein</fullName>
    </submittedName>
</protein>